<evidence type="ECO:0000256" key="12">
    <source>
        <dbReference type="SAM" id="MobiDB-lite"/>
    </source>
</evidence>
<dbReference type="PIRSF" id="PIRSF001296">
    <property type="entry name" value="K_ATPase_KdpC"/>
    <property type="match status" value="1"/>
</dbReference>
<evidence type="ECO:0000256" key="9">
    <source>
        <dbReference type="ARBA" id="ARBA00023065"/>
    </source>
</evidence>
<comment type="subcellular location">
    <subcellularLocation>
        <location evidence="11">Cell membrane</location>
        <topology evidence="11">Single-pass membrane protein</topology>
    </subcellularLocation>
</comment>
<feature type="compositionally biased region" description="Polar residues" evidence="12">
    <location>
        <begin position="83"/>
        <end position="93"/>
    </location>
</feature>
<gene>
    <name evidence="11" type="primary">kdpC</name>
    <name evidence="13" type="ORF">EV210_108261</name>
</gene>
<dbReference type="GO" id="GO:0005886">
    <property type="term" value="C:plasma membrane"/>
    <property type="evidence" value="ECO:0007669"/>
    <property type="project" value="UniProtKB-SubCell"/>
</dbReference>
<keyword evidence="7 11" id="KW-0630">Potassium</keyword>
<evidence type="ECO:0000256" key="6">
    <source>
        <dbReference type="ARBA" id="ARBA00022840"/>
    </source>
</evidence>
<dbReference type="PANTHER" id="PTHR30042:SF2">
    <property type="entry name" value="POTASSIUM-TRANSPORTING ATPASE KDPC SUBUNIT"/>
    <property type="match status" value="1"/>
</dbReference>
<accession>A0A4R1PWA0</accession>
<comment type="caution">
    <text evidence="13">The sequence shown here is derived from an EMBL/GenBank/DDBJ whole genome shotgun (WGS) entry which is preliminary data.</text>
</comment>
<dbReference type="NCBIfam" id="TIGR00681">
    <property type="entry name" value="kdpC"/>
    <property type="match status" value="1"/>
</dbReference>
<keyword evidence="14" id="KW-1185">Reference proteome</keyword>
<dbReference type="GO" id="GO:0005524">
    <property type="term" value="F:ATP binding"/>
    <property type="evidence" value="ECO:0007669"/>
    <property type="project" value="UniProtKB-UniRule"/>
</dbReference>
<dbReference type="InterPro" id="IPR003820">
    <property type="entry name" value="KdpC"/>
</dbReference>
<proteinExistence type="inferred from homology"/>
<sequence length="191" mass="20401">MFRQMISAAVLFAALTMLTGFVYPLVMTGVSQLVFPDQANGSMIIRDGVPVGSRLIGQNFTSPGYFHSRPSAAGKEGYDGAGSSASNLGPTNQKLMDTVKDNVQRIREENGLSRGAAVPSDLVLASASGLDPHITPEAAYAQVERVARERGLSSDVVRQLVGQQVEGRQWGIFGEPRVNVLELNLALDAIK</sequence>
<keyword evidence="5 11" id="KW-0547">Nucleotide-binding</keyword>
<keyword evidence="6 11" id="KW-0067">ATP-binding</keyword>
<evidence type="ECO:0000313" key="14">
    <source>
        <dbReference type="Proteomes" id="UP000295063"/>
    </source>
</evidence>
<comment type="function">
    <text evidence="11">Part of the high-affinity ATP-driven potassium transport (or Kdp) system, which catalyzes the hydrolysis of ATP coupled with the electrogenic transport of potassium into the cytoplasm. This subunit acts as a catalytic chaperone that increases the ATP-binding affinity of the ATP-hydrolyzing subunit KdpB by the formation of a transient KdpB/KdpC/ATP ternary complex.</text>
</comment>
<dbReference type="HAMAP" id="MF_00276">
    <property type="entry name" value="KdpC"/>
    <property type="match status" value="1"/>
</dbReference>
<feature type="region of interest" description="Disordered" evidence="12">
    <location>
        <begin position="71"/>
        <end position="93"/>
    </location>
</feature>
<name>A0A4R1PWA0_9FIRM</name>
<dbReference type="GO" id="GO:0008556">
    <property type="term" value="F:P-type potassium transmembrane transporter activity"/>
    <property type="evidence" value="ECO:0007669"/>
    <property type="project" value="InterPro"/>
</dbReference>
<comment type="subunit">
    <text evidence="11">The system is composed of three essential subunits: KdpA, KdpB and KdpC.</text>
</comment>
<evidence type="ECO:0000256" key="2">
    <source>
        <dbReference type="ARBA" id="ARBA00022475"/>
    </source>
</evidence>
<dbReference type="OrthoDB" id="9809491at2"/>
<evidence type="ECO:0000256" key="4">
    <source>
        <dbReference type="ARBA" id="ARBA00022692"/>
    </source>
</evidence>
<keyword evidence="10 11" id="KW-0472">Membrane</keyword>
<evidence type="ECO:0000313" key="13">
    <source>
        <dbReference type="EMBL" id="TCL36605.1"/>
    </source>
</evidence>
<evidence type="ECO:0000256" key="3">
    <source>
        <dbReference type="ARBA" id="ARBA00022538"/>
    </source>
</evidence>
<keyword evidence="4 11" id="KW-0812">Transmembrane</keyword>
<dbReference type="AlphaFoldDB" id="A0A4R1PWA0"/>
<dbReference type="RefSeq" id="WP_132081516.1">
    <property type="nucleotide sequence ID" value="NZ_SLUI01000008.1"/>
</dbReference>
<keyword evidence="1 11" id="KW-0813">Transport</keyword>
<keyword evidence="3 11" id="KW-0633">Potassium transport</keyword>
<dbReference type="EMBL" id="SLUI01000008">
    <property type="protein sequence ID" value="TCL36605.1"/>
    <property type="molecule type" value="Genomic_DNA"/>
</dbReference>
<dbReference type="Pfam" id="PF02669">
    <property type="entry name" value="KdpC"/>
    <property type="match status" value="1"/>
</dbReference>
<organism evidence="13 14">
    <name type="scientific">Anaerospora hongkongensis</name>
    <dbReference type="NCBI Taxonomy" id="244830"/>
    <lineage>
        <taxon>Bacteria</taxon>
        <taxon>Bacillati</taxon>
        <taxon>Bacillota</taxon>
        <taxon>Negativicutes</taxon>
        <taxon>Selenomonadales</taxon>
        <taxon>Sporomusaceae</taxon>
        <taxon>Anaerospora</taxon>
    </lineage>
</organism>
<keyword evidence="9 11" id="KW-0406">Ion transport</keyword>
<evidence type="ECO:0000256" key="10">
    <source>
        <dbReference type="ARBA" id="ARBA00023136"/>
    </source>
</evidence>
<evidence type="ECO:0000256" key="1">
    <source>
        <dbReference type="ARBA" id="ARBA00022448"/>
    </source>
</evidence>
<protein>
    <recommendedName>
        <fullName evidence="11">Potassium-transporting ATPase KdpC subunit</fullName>
    </recommendedName>
    <alternativeName>
        <fullName evidence="11">ATP phosphohydrolase [potassium-transporting] C chain</fullName>
    </alternativeName>
    <alternativeName>
        <fullName evidence="11">Potassium-binding and translocating subunit C</fullName>
    </alternativeName>
    <alternativeName>
        <fullName evidence="11">Potassium-translocating ATPase C chain</fullName>
    </alternativeName>
</protein>
<comment type="similarity">
    <text evidence="11">Belongs to the KdpC family.</text>
</comment>
<evidence type="ECO:0000256" key="7">
    <source>
        <dbReference type="ARBA" id="ARBA00022958"/>
    </source>
</evidence>
<evidence type="ECO:0000256" key="8">
    <source>
        <dbReference type="ARBA" id="ARBA00022989"/>
    </source>
</evidence>
<evidence type="ECO:0000256" key="5">
    <source>
        <dbReference type="ARBA" id="ARBA00022741"/>
    </source>
</evidence>
<dbReference type="PANTHER" id="PTHR30042">
    <property type="entry name" value="POTASSIUM-TRANSPORTING ATPASE C CHAIN"/>
    <property type="match status" value="1"/>
</dbReference>
<dbReference type="Proteomes" id="UP000295063">
    <property type="component" value="Unassembled WGS sequence"/>
</dbReference>
<keyword evidence="2 11" id="KW-1003">Cell membrane</keyword>
<reference evidence="13 14" key="1">
    <citation type="submission" date="2019-03" db="EMBL/GenBank/DDBJ databases">
        <title>Genomic Encyclopedia of Type Strains, Phase IV (KMG-IV): sequencing the most valuable type-strain genomes for metagenomic binning, comparative biology and taxonomic classification.</title>
        <authorList>
            <person name="Goeker M."/>
        </authorList>
    </citation>
    <scope>NUCLEOTIDE SEQUENCE [LARGE SCALE GENOMIC DNA]</scope>
    <source>
        <strain evidence="13 14">DSM 15969</strain>
    </source>
</reference>
<keyword evidence="8 11" id="KW-1133">Transmembrane helix</keyword>
<evidence type="ECO:0000256" key="11">
    <source>
        <dbReference type="HAMAP-Rule" id="MF_00276"/>
    </source>
</evidence>
<dbReference type="NCBIfam" id="NF001454">
    <property type="entry name" value="PRK00315.1"/>
    <property type="match status" value="1"/>
</dbReference>